<name>A0A5N5W0H6_STRMB</name>
<dbReference type="AlphaFoldDB" id="A0A5N5W0H6"/>
<evidence type="ECO:0000256" key="1">
    <source>
        <dbReference type="SAM" id="MobiDB-lite"/>
    </source>
</evidence>
<dbReference type="EMBL" id="VOKX01000117">
    <property type="protein sequence ID" value="KAB7834049.1"/>
    <property type="molecule type" value="Genomic_DNA"/>
</dbReference>
<accession>A0A5N5W0H6</accession>
<dbReference type="OrthoDB" id="4764618at2"/>
<comment type="caution">
    <text evidence="2">The sequence shown here is derived from an EMBL/GenBank/DDBJ whole genome shotgun (WGS) entry which is preliminary data.</text>
</comment>
<feature type="region of interest" description="Disordered" evidence="1">
    <location>
        <begin position="220"/>
        <end position="265"/>
    </location>
</feature>
<sequence length="265" mass="28139">MTPADAAELLTLCAAFDRRTIGEADARAWAYALRDVPLDDDTRDAVADHYGRTEEWITPAHVRTVRARVRADRIAAAHPVYEPPQDEDETGAQFTARRRAQIAAAADGALPARSIGQALNASPPDNVLALVAGVGRPVGDEPPPYITPERRTQVRASLSGKRAALVELAVDCPNRQCRAGRRHLCKGLRGAELRSGVHASRRDAYATAYATCPECQAGPGRQCTAPEPHPARIRAALAPVPDTDAAEGEQPGAGRARPTTGGSLA</sequence>
<proteinExistence type="predicted"/>
<keyword evidence="3" id="KW-1185">Reference proteome</keyword>
<evidence type="ECO:0000313" key="2">
    <source>
        <dbReference type="EMBL" id="KAB7834049.1"/>
    </source>
</evidence>
<dbReference type="Proteomes" id="UP000327000">
    <property type="component" value="Unassembled WGS sequence"/>
</dbReference>
<evidence type="ECO:0000313" key="3">
    <source>
        <dbReference type="Proteomes" id="UP000327000"/>
    </source>
</evidence>
<gene>
    <name evidence="2" type="ORF">FRZ00_30775</name>
</gene>
<protein>
    <submittedName>
        <fullName evidence="2">Uncharacterized protein</fullName>
    </submittedName>
</protein>
<dbReference type="RefSeq" id="WP_152265751.1">
    <property type="nucleotide sequence ID" value="NZ_JBFADJ010000060.1"/>
</dbReference>
<reference evidence="2 3" key="1">
    <citation type="journal article" date="2019" name="Microb. Cell Fact.">
        <title>Exploring novel herbicidin analogues by transcriptional regulator overexpression and MS/MS molecular networking.</title>
        <authorList>
            <person name="Shi Y."/>
            <person name="Gu R."/>
            <person name="Li Y."/>
            <person name="Wang X."/>
            <person name="Ren W."/>
            <person name="Li X."/>
            <person name="Wang L."/>
            <person name="Xie Y."/>
            <person name="Hong B."/>
        </authorList>
    </citation>
    <scope>NUCLEOTIDE SEQUENCE [LARGE SCALE GENOMIC DNA]</scope>
    <source>
        <strain evidence="2 3">US-43</strain>
    </source>
</reference>
<organism evidence="2 3">
    <name type="scientific">Streptomyces mobaraensis</name>
    <name type="common">Streptoverticillium mobaraense</name>
    <dbReference type="NCBI Taxonomy" id="35621"/>
    <lineage>
        <taxon>Bacteria</taxon>
        <taxon>Bacillati</taxon>
        <taxon>Actinomycetota</taxon>
        <taxon>Actinomycetes</taxon>
        <taxon>Kitasatosporales</taxon>
        <taxon>Streptomycetaceae</taxon>
        <taxon>Streptomyces</taxon>
    </lineage>
</organism>